<dbReference type="AlphaFoldDB" id="A0A1C3YIT4"/>
<dbReference type="InParanoid" id="A0A1C3YIT4"/>
<gene>
    <name evidence="2" type="ORF">FGRAMPH1_01T04873</name>
</gene>
<feature type="region of interest" description="Disordered" evidence="1">
    <location>
        <begin position="1"/>
        <end position="81"/>
    </location>
</feature>
<dbReference type="Proteomes" id="UP000070720">
    <property type="component" value="Chromosome 1"/>
</dbReference>
<dbReference type="VEuPathDB" id="FungiDB:FGRAMPH1_01G04873"/>
<proteinExistence type="predicted"/>
<name>A0A1C3YIT4_GIBZE</name>
<reference evidence="2 3" key="3">
    <citation type="journal article" date="2015" name="BMC Genomics">
        <title>The completed genome sequence of the pathogenic ascomycete fungus Fusarium graminearum.</title>
        <authorList>
            <person name="King R."/>
            <person name="Urban M."/>
            <person name="Hammond-Kosack M.C."/>
            <person name="Hassani-Pak K."/>
            <person name="Hammond-Kosack K.E."/>
        </authorList>
    </citation>
    <scope>NUCLEOTIDE SEQUENCE [LARGE SCALE GENOMIC DNA]</scope>
    <source>
        <strain evidence="3">ATCC MYA-4620 / CBS 123657 / FGSC 9075 / NRRL 31084 / PH-1</strain>
    </source>
</reference>
<dbReference type="EMBL" id="HG970332">
    <property type="protein sequence ID" value="SCB64351.1"/>
    <property type="molecule type" value="Genomic_DNA"/>
</dbReference>
<sequence>MRSSCLVMRRFGGLPTHTSLSSRNARERRTTTRSPRRRRRRQSGASLASRRPSTPPQLRVPEPRRSGLRRLSRLVRADLRP</sequence>
<keyword evidence="3" id="KW-1185">Reference proteome</keyword>
<evidence type="ECO:0000313" key="3">
    <source>
        <dbReference type="Proteomes" id="UP000070720"/>
    </source>
</evidence>
<accession>A0A1C3YIT4</accession>
<evidence type="ECO:0000313" key="2">
    <source>
        <dbReference type="EMBL" id="SCB64351.1"/>
    </source>
</evidence>
<organism evidence="2 3">
    <name type="scientific">Gibberella zeae (strain ATCC MYA-4620 / CBS 123657 / FGSC 9075 / NRRL 31084 / PH-1)</name>
    <name type="common">Wheat head blight fungus</name>
    <name type="synonym">Fusarium graminearum</name>
    <dbReference type="NCBI Taxonomy" id="229533"/>
    <lineage>
        <taxon>Eukaryota</taxon>
        <taxon>Fungi</taxon>
        <taxon>Dikarya</taxon>
        <taxon>Ascomycota</taxon>
        <taxon>Pezizomycotina</taxon>
        <taxon>Sordariomycetes</taxon>
        <taxon>Hypocreomycetidae</taxon>
        <taxon>Hypocreales</taxon>
        <taxon>Nectriaceae</taxon>
        <taxon>Fusarium</taxon>
    </lineage>
</organism>
<reference evidence="3" key="2">
    <citation type="journal article" date="2010" name="Nature">
        <title>Comparative genomics reveals mobile pathogenicity chromosomes in Fusarium.</title>
        <authorList>
            <person name="Ma L.J."/>
            <person name="van der Does H.C."/>
            <person name="Borkovich K.A."/>
            <person name="Coleman J.J."/>
            <person name="Daboussi M.J."/>
            <person name="Di Pietro A."/>
            <person name="Dufresne M."/>
            <person name="Freitag M."/>
            <person name="Grabherr M."/>
            <person name="Henrissat B."/>
            <person name="Houterman P.M."/>
            <person name="Kang S."/>
            <person name="Shim W.B."/>
            <person name="Woloshuk C."/>
            <person name="Xie X."/>
            <person name="Xu J.R."/>
            <person name="Antoniw J."/>
            <person name="Baker S.E."/>
            <person name="Bluhm B.H."/>
            <person name="Breakspear A."/>
            <person name="Brown D.W."/>
            <person name="Butchko R.A."/>
            <person name="Chapman S."/>
            <person name="Coulson R."/>
            <person name="Coutinho P.M."/>
            <person name="Danchin E.G."/>
            <person name="Diener A."/>
            <person name="Gale L.R."/>
            <person name="Gardiner D.M."/>
            <person name="Goff S."/>
            <person name="Hammond-Kosack K.E."/>
            <person name="Hilburn K."/>
            <person name="Hua-Van A."/>
            <person name="Jonkers W."/>
            <person name="Kazan K."/>
            <person name="Kodira C.D."/>
            <person name="Koehrsen M."/>
            <person name="Kumar L."/>
            <person name="Lee Y.H."/>
            <person name="Li L."/>
            <person name="Manners J.M."/>
            <person name="Miranda-Saavedra D."/>
            <person name="Mukherjee M."/>
            <person name="Park G."/>
            <person name="Park J."/>
            <person name="Park S.Y."/>
            <person name="Proctor R.H."/>
            <person name="Regev A."/>
            <person name="Ruiz-Roldan M.C."/>
            <person name="Sain D."/>
            <person name="Sakthikumar S."/>
            <person name="Sykes S."/>
            <person name="Schwartz D.C."/>
            <person name="Turgeon B.G."/>
            <person name="Wapinski I."/>
            <person name="Yoder O."/>
            <person name="Young S."/>
            <person name="Zeng Q."/>
            <person name="Zhou S."/>
            <person name="Galagan J."/>
            <person name="Cuomo C.A."/>
            <person name="Kistler H.C."/>
            <person name="Rep M."/>
        </authorList>
    </citation>
    <scope>GENOME REANNOTATION</scope>
    <source>
        <strain evidence="3">ATCC MYA-4620 / CBS 123657 / FGSC 9075 / NRRL 31084 / PH-1</strain>
    </source>
</reference>
<protein>
    <submittedName>
        <fullName evidence="2">Chromosome 1, complete genome</fullName>
    </submittedName>
</protein>
<evidence type="ECO:0000256" key="1">
    <source>
        <dbReference type="SAM" id="MobiDB-lite"/>
    </source>
</evidence>
<reference evidence="3" key="1">
    <citation type="journal article" date="2007" name="Science">
        <title>The Fusarium graminearum genome reveals a link between localized polymorphism and pathogen specialization.</title>
        <authorList>
            <person name="Cuomo C.A."/>
            <person name="Gueldener U."/>
            <person name="Xu J.-R."/>
            <person name="Trail F."/>
            <person name="Turgeon B.G."/>
            <person name="Di Pietro A."/>
            <person name="Walton J.D."/>
            <person name="Ma L.-J."/>
            <person name="Baker S.E."/>
            <person name="Rep M."/>
            <person name="Adam G."/>
            <person name="Antoniw J."/>
            <person name="Baldwin T."/>
            <person name="Calvo S.E."/>
            <person name="Chang Y.-L."/>
            <person name="DeCaprio D."/>
            <person name="Gale L.R."/>
            <person name="Gnerre S."/>
            <person name="Goswami R.S."/>
            <person name="Hammond-Kosack K."/>
            <person name="Harris L.J."/>
            <person name="Hilburn K."/>
            <person name="Kennell J.C."/>
            <person name="Kroken S."/>
            <person name="Magnuson J.K."/>
            <person name="Mannhaupt G."/>
            <person name="Mauceli E.W."/>
            <person name="Mewes H.-W."/>
            <person name="Mitterbauer R."/>
            <person name="Muehlbauer G."/>
            <person name="Muensterkoetter M."/>
            <person name="Nelson D."/>
            <person name="O'Donnell K."/>
            <person name="Ouellet T."/>
            <person name="Qi W."/>
            <person name="Quesneville H."/>
            <person name="Roncero M.I.G."/>
            <person name="Seong K.-Y."/>
            <person name="Tetko I.V."/>
            <person name="Urban M."/>
            <person name="Waalwijk C."/>
            <person name="Ward T.J."/>
            <person name="Yao J."/>
            <person name="Birren B.W."/>
            <person name="Kistler H.C."/>
        </authorList>
    </citation>
    <scope>NUCLEOTIDE SEQUENCE [LARGE SCALE GENOMIC DNA]</scope>
    <source>
        <strain evidence="3">ATCC MYA-4620 / CBS 123657 / FGSC 9075 / NRRL 31084 / PH-1</strain>
    </source>
</reference>